<organism evidence="2 3">
    <name type="scientific">Litorivivens lipolytica</name>
    <dbReference type="NCBI Taxonomy" id="1524264"/>
    <lineage>
        <taxon>Bacteria</taxon>
        <taxon>Pseudomonadati</taxon>
        <taxon>Pseudomonadota</taxon>
        <taxon>Gammaproteobacteria</taxon>
        <taxon>Litorivivens</taxon>
    </lineage>
</organism>
<dbReference type="InterPro" id="IPR012434">
    <property type="entry name" value="DUF1631"/>
</dbReference>
<evidence type="ECO:0000313" key="3">
    <source>
        <dbReference type="Proteomes" id="UP000537130"/>
    </source>
</evidence>
<evidence type="ECO:0008006" key="4">
    <source>
        <dbReference type="Google" id="ProtNLM"/>
    </source>
</evidence>
<evidence type="ECO:0000313" key="2">
    <source>
        <dbReference type="EMBL" id="MBB3048031.1"/>
    </source>
</evidence>
<sequence>MSNDNKVVPLRTGRVAPGALPQVLADLQNRGWLYLSDCAQKLLDNADDALFELADRALHANEQNLYFEAMREIRVHRRRIEEAFRIQLGSPFQALIQADRNARTSAQPLELLDYEDMEEQVAVESMASKASKRYAQALSALTASFQAWADSQGVGLTANENLLPFTPLSICDAFAQSTRDIELNIKPKLVLFKLFDRHVVSELGGLYLELSTVLKSAGLYREGDSVLRPRADELDPPAEAPAAVEAESEPVDIEELAQQTGGTVFDVLKGLLAAGGDSGGKIQLSRGSLLKVLQELQGSQLERMNVVSLSSASPVAQLPPDLADRLRNVQRDVLDESDETVAQRDFDVINLVSLLFQYVLEDDSLASPMRALIAHLQIPVLKAAMLDKRFFSKEGHPARLLLNTIADACIGWQPTGDLDNDPLYAEVDSLVRDVLARADGQARVFQEALDDFKAYLEQERRRADLVTQRVLNADDSKQVAAQARELVDSLLQSKLKEVECPEVLTALLTNGWSKVLFLQYIQQGEGSDAWKDAVSVVDDLLWSVQPVSSIAHRDKLLTDLPSILERLRAGLNQIGYNPYDLKEQLQQLETVHMGLLKKSRDVNNNNNQAVKEPPMSPKPVESFPEKDIDLDALDASLAASLGEGPTATDSELADAERRLSRLQVGNWVEFLQDDGSRLRCRLAAVIASTGRHIFVNRSGMKVAEHEKDHLLHKLVDQKMTMLDDGMLFDRALESVISNLRDMKDKPV</sequence>
<name>A0A7W4Z7L5_9GAMM</name>
<feature type="region of interest" description="Disordered" evidence="1">
    <location>
        <begin position="229"/>
        <end position="250"/>
    </location>
</feature>
<gene>
    <name evidence="2" type="ORF">FHR99_002297</name>
</gene>
<dbReference type="AlphaFoldDB" id="A0A7W4Z7L5"/>
<evidence type="ECO:0000256" key="1">
    <source>
        <dbReference type="SAM" id="MobiDB-lite"/>
    </source>
</evidence>
<dbReference type="Pfam" id="PF07793">
    <property type="entry name" value="DUF1631"/>
    <property type="match status" value="1"/>
</dbReference>
<comment type="caution">
    <text evidence="2">The sequence shown here is derived from an EMBL/GenBank/DDBJ whole genome shotgun (WGS) entry which is preliminary data.</text>
</comment>
<protein>
    <recommendedName>
        <fullName evidence="4">Thymidine phosphorylase</fullName>
    </recommendedName>
</protein>
<accession>A0A7W4Z7L5</accession>
<proteinExistence type="predicted"/>
<dbReference type="Proteomes" id="UP000537130">
    <property type="component" value="Unassembled WGS sequence"/>
</dbReference>
<dbReference type="RefSeq" id="WP_183410790.1">
    <property type="nucleotide sequence ID" value="NZ_JACHWY010000002.1"/>
</dbReference>
<keyword evidence="3" id="KW-1185">Reference proteome</keyword>
<reference evidence="2 3" key="1">
    <citation type="submission" date="2020-08" db="EMBL/GenBank/DDBJ databases">
        <title>Genomic Encyclopedia of Type Strains, Phase III (KMG-III): the genomes of soil and plant-associated and newly described type strains.</title>
        <authorList>
            <person name="Whitman W."/>
        </authorList>
    </citation>
    <scope>NUCLEOTIDE SEQUENCE [LARGE SCALE GENOMIC DNA]</scope>
    <source>
        <strain evidence="2 3">CECT 8654</strain>
    </source>
</reference>
<dbReference type="EMBL" id="JACHWY010000002">
    <property type="protein sequence ID" value="MBB3048031.1"/>
    <property type="molecule type" value="Genomic_DNA"/>
</dbReference>
<feature type="region of interest" description="Disordered" evidence="1">
    <location>
        <begin position="602"/>
        <end position="624"/>
    </location>
</feature>